<dbReference type="InterPro" id="IPR038009">
    <property type="entry name" value="GlmU_C_LbH"/>
</dbReference>
<evidence type="ECO:0000256" key="2">
    <source>
        <dbReference type="ARBA" id="ARBA00005166"/>
    </source>
</evidence>
<feature type="region of interest" description="Linker" evidence="20">
    <location>
        <begin position="231"/>
        <end position="251"/>
    </location>
</feature>
<keyword evidence="10 20" id="KW-0677">Repeat</keyword>
<evidence type="ECO:0000256" key="20">
    <source>
        <dbReference type="HAMAP-Rule" id="MF_01631"/>
    </source>
</evidence>
<evidence type="ECO:0000313" key="23">
    <source>
        <dbReference type="EMBL" id="RAV78570.1"/>
    </source>
</evidence>
<feature type="binding site" evidence="20">
    <location>
        <position position="423"/>
    </location>
    <ligand>
        <name>acetyl-CoA</name>
        <dbReference type="ChEBI" id="CHEBI:57288"/>
    </ligand>
</feature>
<evidence type="ECO:0000256" key="12">
    <source>
        <dbReference type="ARBA" id="ARBA00022960"/>
    </source>
</evidence>
<dbReference type="InterPro" id="IPR050065">
    <property type="entry name" value="GlmU-like"/>
</dbReference>
<keyword evidence="14 20" id="KW-0511">Multifunctional enzyme</keyword>
<feature type="binding site" evidence="20">
    <location>
        <position position="440"/>
    </location>
    <ligand>
        <name>acetyl-CoA</name>
        <dbReference type="ChEBI" id="CHEBI:57288"/>
    </ligand>
</feature>
<keyword evidence="13 20" id="KW-0573">Peptidoglycan synthesis</keyword>
<comment type="similarity">
    <text evidence="5 20">In the N-terminal section; belongs to the N-acetylglucosamine-1-phosphate uridyltransferase family.</text>
</comment>
<sequence>MMDRYAIILAAGKGTRMKSNKYKVLHEVANKPMVAHVLDNVKAAGFNEVITIVGFGAEEVEKVLAGQSQFCLQEEQLGTGHAVLQAEDLLADKAGSTLVICGDTPLITRATLEDLLDVHEAEGAKASILTAKAEDPSGYGRIIRRQDGSVAKIVEEKDAKPEEKAVKEINTGTYVFDNQALFEALHQVGNDNAQGEYYLPDVIEILRSQGERISAYQMADFGESLGVNDRQALAQANQLYYQRNNRYWMDNGVTILDPQSTKIDAEVSIGQDTIIEGQVTLLGQTHIGKNCHIQGNSQIVDSQIGDEVTVDSSKIESSQVGSHTSIGPMAHLRPQSVLGEYVHIGNFVEIKNASLGDHTKAGHLTYVGDADLGSYINLSCGVIFCNYDGYSKHRSQVGDYSFIGSNANIVAPVSLADHSFVAAGSTITEDVPKEALAIARSRQSNKENYWHKLPISKNKPES</sequence>
<dbReference type="NCBIfam" id="TIGR01173">
    <property type="entry name" value="glmU"/>
    <property type="match status" value="1"/>
</dbReference>
<comment type="pathway">
    <text evidence="20">Bacterial outer membrane biogenesis; LPS lipid A biosynthesis.</text>
</comment>
<dbReference type="AlphaFoldDB" id="A0A2I1L4Y8"/>
<organism evidence="23 24">
    <name type="scientific">Aerococcus urinae</name>
    <dbReference type="NCBI Taxonomy" id="1376"/>
    <lineage>
        <taxon>Bacteria</taxon>
        <taxon>Bacillati</taxon>
        <taxon>Bacillota</taxon>
        <taxon>Bacilli</taxon>
        <taxon>Lactobacillales</taxon>
        <taxon>Aerococcaceae</taxon>
        <taxon>Aerococcus</taxon>
    </lineage>
</organism>
<dbReference type="GO" id="GO:0009245">
    <property type="term" value="P:lipid A biosynthetic process"/>
    <property type="evidence" value="ECO:0007669"/>
    <property type="project" value="UniProtKB-UniRule"/>
</dbReference>
<dbReference type="Gene3D" id="3.90.550.10">
    <property type="entry name" value="Spore Coat Polysaccharide Biosynthesis Protein SpsA, Chain A"/>
    <property type="match status" value="1"/>
</dbReference>
<dbReference type="InterPro" id="IPR005882">
    <property type="entry name" value="Bifunctional_GlmU"/>
</dbReference>
<comment type="catalytic activity">
    <reaction evidence="17 20">
        <text>alpha-D-glucosamine 1-phosphate + acetyl-CoA = N-acetyl-alpha-D-glucosamine 1-phosphate + CoA + H(+)</text>
        <dbReference type="Rhea" id="RHEA:13725"/>
        <dbReference type="ChEBI" id="CHEBI:15378"/>
        <dbReference type="ChEBI" id="CHEBI:57287"/>
        <dbReference type="ChEBI" id="CHEBI:57288"/>
        <dbReference type="ChEBI" id="CHEBI:57776"/>
        <dbReference type="ChEBI" id="CHEBI:58516"/>
        <dbReference type="EC" id="2.3.1.157"/>
    </reaction>
</comment>
<name>A0A2I1L4Y8_9LACT</name>
<accession>A0A2I1L4Y8</accession>
<dbReference type="InterPro" id="IPR001451">
    <property type="entry name" value="Hexapep"/>
</dbReference>
<evidence type="ECO:0000256" key="6">
    <source>
        <dbReference type="ARBA" id="ARBA00022490"/>
    </source>
</evidence>
<evidence type="ECO:0000256" key="1">
    <source>
        <dbReference type="ARBA" id="ARBA00004496"/>
    </source>
</evidence>
<evidence type="ECO:0000256" key="13">
    <source>
        <dbReference type="ARBA" id="ARBA00022984"/>
    </source>
</evidence>
<feature type="binding site" evidence="20">
    <location>
        <position position="140"/>
    </location>
    <ligand>
        <name>UDP-N-acetyl-alpha-D-glucosamine</name>
        <dbReference type="ChEBI" id="CHEBI:57705"/>
    </ligand>
</feature>
<evidence type="ECO:0000256" key="10">
    <source>
        <dbReference type="ARBA" id="ARBA00022737"/>
    </source>
</evidence>
<dbReference type="InterPro" id="IPR029044">
    <property type="entry name" value="Nucleotide-diphossugar_trans"/>
</dbReference>
<evidence type="ECO:0000256" key="7">
    <source>
        <dbReference type="ARBA" id="ARBA00022679"/>
    </source>
</evidence>
<dbReference type="Proteomes" id="UP000251923">
    <property type="component" value="Unassembled WGS sequence"/>
</dbReference>
<keyword evidence="16 20" id="KW-0961">Cell wall biogenesis/degradation</keyword>
<dbReference type="GO" id="GO:0071555">
    <property type="term" value="P:cell wall organization"/>
    <property type="evidence" value="ECO:0007669"/>
    <property type="project" value="UniProtKB-KW"/>
</dbReference>
<protein>
    <recommendedName>
        <fullName evidence="20">Bifunctional protein GlmU</fullName>
    </recommendedName>
    <domain>
        <recommendedName>
            <fullName evidence="20">UDP-N-acetylglucosamine pyrophosphorylase</fullName>
            <ecNumber evidence="20">2.7.7.23</ecNumber>
        </recommendedName>
        <alternativeName>
            <fullName evidence="20">N-acetylglucosamine-1-phosphate uridyltransferase</fullName>
        </alternativeName>
    </domain>
    <domain>
        <recommendedName>
            <fullName evidence="20">Glucosamine-1-phosphate N-acetyltransferase</fullName>
            <ecNumber evidence="20">2.3.1.157</ecNumber>
        </recommendedName>
    </domain>
</protein>
<feature type="binding site" evidence="20">
    <location>
        <position position="170"/>
    </location>
    <ligand>
        <name>UDP-N-acetyl-alpha-D-glucosamine</name>
        <dbReference type="ChEBI" id="CHEBI:57705"/>
    </ligand>
</feature>
<feature type="binding site" evidence="20">
    <location>
        <position position="228"/>
    </location>
    <ligand>
        <name>UDP-N-acetyl-alpha-D-glucosamine</name>
        <dbReference type="ChEBI" id="CHEBI:57705"/>
    </ligand>
</feature>
<feature type="binding site" evidence="20">
    <location>
        <position position="23"/>
    </location>
    <ligand>
        <name>UDP-N-acetyl-alpha-D-glucosamine</name>
        <dbReference type="ChEBI" id="CHEBI:57705"/>
    </ligand>
</feature>
<feature type="binding site" evidence="20">
    <location>
        <begin position="78"/>
        <end position="79"/>
    </location>
    <ligand>
        <name>UDP-N-acetyl-alpha-D-glucosamine</name>
        <dbReference type="ChEBI" id="CHEBI:57705"/>
    </ligand>
</feature>
<feature type="binding site" evidence="20">
    <location>
        <position position="228"/>
    </location>
    <ligand>
        <name>Mg(2+)</name>
        <dbReference type="ChEBI" id="CHEBI:18420"/>
    </ligand>
</feature>
<comment type="function">
    <text evidence="19 20">Catalyzes the last two sequential reactions in the de novo biosynthetic pathway for UDP-N-acetylglucosamine (UDP-GlcNAc). The C-terminal domain catalyzes the transfer of acetyl group from acetyl coenzyme A to glucosamine-1-phosphate (GlcN-1-P) to produce N-acetylglucosamine-1-phosphate (GlcNAc-1-P), which is converted into UDP-GlcNAc by the transfer of uridine 5-monophosphate (from uridine 5-triphosphate), a reaction catalyzed by the N-terminal domain.</text>
</comment>
<evidence type="ECO:0000259" key="21">
    <source>
        <dbReference type="Pfam" id="PF00483"/>
    </source>
</evidence>
<comment type="subunit">
    <text evidence="20">Homotrimer.</text>
</comment>
<dbReference type="GO" id="GO:0003977">
    <property type="term" value="F:UDP-N-acetylglucosamine diphosphorylase activity"/>
    <property type="evidence" value="ECO:0007669"/>
    <property type="project" value="UniProtKB-UniRule"/>
</dbReference>
<dbReference type="InterPro" id="IPR005835">
    <property type="entry name" value="NTP_transferase_dom"/>
</dbReference>
<feature type="binding site" evidence="20">
    <location>
        <position position="405"/>
    </location>
    <ligand>
        <name>acetyl-CoA</name>
        <dbReference type="ChEBI" id="CHEBI:57288"/>
    </ligand>
</feature>
<evidence type="ECO:0000313" key="24">
    <source>
        <dbReference type="Proteomes" id="UP000251923"/>
    </source>
</evidence>
<proteinExistence type="inferred from homology"/>
<dbReference type="CDD" id="cd02540">
    <property type="entry name" value="GT2_GlmU_N_bac"/>
    <property type="match status" value="1"/>
</dbReference>
<gene>
    <name evidence="20" type="primary">glmU</name>
    <name evidence="23" type="ORF">DBT54_06690</name>
</gene>
<keyword evidence="8 20" id="KW-0548">Nucleotidyltransferase</keyword>
<evidence type="ECO:0000256" key="15">
    <source>
        <dbReference type="ARBA" id="ARBA00023315"/>
    </source>
</evidence>
<feature type="binding site" evidence="20">
    <location>
        <position position="366"/>
    </location>
    <ligand>
        <name>UDP-N-acetyl-alpha-D-glucosamine</name>
        <dbReference type="ChEBI" id="CHEBI:57705"/>
    </ligand>
</feature>
<dbReference type="GO" id="GO:0009252">
    <property type="term" value="P:peptidoglycan biosynthetic process"/>
    <property type="evidence" value="ECO:0007669"/>
    <property type="project" value="UniProtKB-UniRule"/>
</dbReference>
<feature type="binding site" evidence="20">
    <location>
        <begin position="9"/>
        <end position="12"/>
    </location>
    <ligand>
        <name>UDP-N-acetyl-alpha-D-glucosamine</name>
        <dbReference type="ChEBI" id="CHEBI:57705"/>
    </ligand>
</feature>
<feature type="region of interest" description="Pyrophosphorylase" evidence="20">
    <location>
        <begin position="1"/>
        <end position="230"/>
    </location>
</feature>
<keyword evidence="9 20" id="KW-0479">Metal-binding</keyword>
<dbReference type="EC" id="2.7.7.23" evidence="20"/>
<dbReference type="CDD" id="cd03353">
    <property type="entry name" value="LbH_GlmU_C"/>
    <property type="match status" value="1"/>
</dbReference>
<feature type="binding site" evidence="20">
    <location>
        <position position="377"/>
    </location>
    <ligand>
        <name>UDP-N-acetyl-alpha-D-glucosamine</name>
        <dbReference type="ChEBI" id="CHEBI:57705"/>
    </ligand>
</feature>
<dbReference type="PANTHER" id="PTHR43584:SF3">
    <property type="entry name" value="BIFUNCTIONAL PROTEIN GLMU"/>
    <property type="match status" value="1"/>
</dbReference>
<evidence type="ECO:0000259" key="22">
    <source>
        <dbReference type="Pfam" id="PF25087"/>
    </source>
</evidence>
<feature type="binding site" evidence="20">
    <location>
        <begin position="386"/>
        <end position="387"/>
    </location>
    <ligand>
        <name>acetyl-CoA</name>
        <dbReference type="ChEBI" id="CHEBI:57288"/>
    </ligand>
</feature>
<evidence type="ECO:0000256" key="11">
    <source>
        <dbReference type="ARBA" id="ARBA00022842"/>
    </source>
</evidence>
<comment type="subcellular location">
    <subcellularLocation>
        <location evidence="1 20">Cytoplasm</location>
    </subcellularLocation>
</comment>
<dbReference type="PANTHER" id="PTHR43584">
    <property type="entry name" value="NUCLEOTIDYL TRANSFERASE"/>
    <property type="match status" value="1"/>
</dbReference>
<feature type="binding site" evidence="20">
    <location>
        <position position="103"/>
    </location>
    <ligand>
        <name>Mg(2+)</name>
        <dbReference type="ChEBI" id="CHEBI:18420"/>
    </ligand>
</feature>
<dbReference type="HAMAP" id="MF_01631">
    <property type="entry name" value="GlmU"/>
    <property type="match status" value="1"/>
</dbReference>
<feature type="binding site" evidence="20">
    <location>
        <position position="73"/>
    </location>
    <ligand>
        <name>UDP-N-acetyl-alpha-D-glucosamine</name>
        <dbReference type="ChEBI" id="CHEBI:57705"/>
    </ligand>
</feature>
<evidence type="ECO:0000256" key="19">
    <source>
        <dbReference type="ARBA" id="ARBA00049628"/>
    </source>
</evidence>
<dbReference type="InterPro" id="IPR018357">
    <property type="entry name" value="Hexapep_transf_CS"/>
</dbReference>
<dbReference type="Pfam" id="PF25087">
    <property type="entry name" value="GMPPB_C"/>
    <property type="match status" value="1"/>
</dbReference>
<dbReference type="PROSITE" id="PS00101">
    <property type="entry name" value="HEXAPEP_TRANSFERASES"/>
    <property type="match status" value="1"/>
</dbReference>
<keyword evidence="7 20" id="KW-0808">Transferase</keyword>
<comment type="caution">
    <text evidence="23">The sequence shown here is derived from an EMBL/GenBank/DDBJ whole genome shotgun (WGS) entry which is preliminary data.</text>
</comment>
<keyword evidence="6 20" id="KW-0963">Cytoplasm</keyword>
<evidence type="ECO:0000256" key="17">
    <source>
        <dbReference type="ARBA" id="ARBA00048247"/>
    </source>
</evidence>
<dbReference type="UniPathway" id="UPA00973"/>
<dbReference type="GO" id="GO:0005737">
    <property type="term" value="C:cytoplasm"/>
    <property type="evidence" value="ECO:0007669"/>
    <property type="project" value="UniProtKB-SubCell"/>
</dbReference>
<evidence type="ECO:0000256" key="9">
    <source>
        <dbReference type="ARBA" id="ARBA00022723"/>
    </source>
</evidence>
<comment type="pathway">
    <text evidence="3 20">Nucleotide-sugar biosynthesis; UDP-N-acetyl-alpha-D-glucosamine biosynthesis; UDP-N-acetyl-alpha-D-glucosamine from N-acetyl-alpha-D-glucosamine 1-phosphate: step 1/1.</text>
</comment>
<dbReference type="InterPro" id="IPR011004">
    <property type="entry name" value="Trimer_LpxA-like_sf"/>
</dbReference>
<dbReference type="InterPro" id="IPR056729">
    <property type="entry name" value="GMPPB_C"/>
</dbReference>
<dbReference type="GO" id="GO:0019134">
    <property type="term" value="F:glucosamine-1-phosphate N-acetyltransferase activity"/>
    <property type="evidence" value="ECO:0007669"/>
    <property type="project" value="UniProtKB-UniRule"/>
</dbReference>
<keyword evidence="12 20" id="KW-0133">Cell shape</keyword>
<evidence type="ECO:0000256" key="16">
    <source>
        <dbReference type="ARBA" id="ARBA00023316"/>
    </source>
</evidence>
<dbReference type="GO" id="GO:0008360">
    <property type="term" value="P:regulation of cell shape"/>
    <property type="evidence" value="ECO:0007669"/>
    <property type="project" value="UniProtKB-KW"/>
</dbReference>
<dbReference type="GO" id="GO:0000902">
    <property type="term" value="P:cell morphogenesis"/>
    <property type="evidence" value="ECO:0007669"/>
    <property type="project" value="UniProtKB-UniRule"/>
</dbReference>
<dbReference type="GO" id="GO:0000287">
    <property type="term" value="F:magnesium ion binding"/>
    <property type="evidence" value="ECO:0007669"/>
    <property type="project" value="UniProtKB-UniRule"/>
</dbReference>
<keyword evidence="15 20" id="KW-0012">Acyltransferase</keyword>
<comment type="pathway">
    <text evidence="2 20">Nucleotide-sugar biosynthesis; UDP-N-acetyl-alpha-D-glucosamine biosynthesis; N-acetyl-alpha-D-glucosamine 1-phosphate from alpha-D-glucosamine 6-phosphate (route II): step 2/2.</text>
</comment>
<comment type="cofactor">
    <cofactor evidence="20">
        <name>Mg(2+)</name>
        <dbReference type="ChEBI" id="CHEBI:18420"/>
    </cofactor>
    <text evidence="20">Binds 1 Mg(2+) ion per subunit.</text>
</comment>
<reference evidence="23 24" key="1">
    <citation type="submission" date="2018-04" db="EMBL/GenBank/DDBJ databases">
        <title>Aerococcus urinae genomes.</title>
        <authorList>
            <person name="Hilt E."/>
            <person name="Gilbert N.M."/>
            <person name="Thomas-White K."/>
            <person name="Putonti C."/>
            <person name="Lewis A.L."/>
            <person name="Visck K.L."/>
            <person name="Wolfe A.J."/>
        </authorList>
    </citation>
    <scope>NUCLEOTIDE SEQUENCE [LARGE SCALE GENOMIC DNA]</scope>
    <source>
        <strain evidence="23 24">UMB7480</strain>
    </source>
</reference>
<evidence type="ECO:0000256" key="8">
    <source>
        <dbReference type="ARBA" id="ARBA00022695"/>
    </source>
</evidence>
<dbReference type="Pfam" id="PF14602">
    <property type="entry name" value="Hexapep_2"/>
    <property type="match status" value="1"/>
</dbReference>
<evidence type="ECO:0000256" key="5">
    <source>
        <dbReference type="ARBA" id="ARBA00007947"/>
    </source>
</evidence>
<feature type="binding site" evidence="20">
    <location>
        <position position="333"/>
    </location>
    <ligand>
        <name>UDP-N-acetyl-alpha-D-glucosamine</name>
        <dbReference type="ChEBI" id="CHEBI:57705"/>
    </ligand>
</feature>
<evidence type="ECO:0000256" key="3">
    <source>
        <dbReference type="ARBA" id="ARBA00005208"/>
    </source>
</evidence>
<comment type="similarity">
    <text evidence="4 20">In the C-terminal section; belongs to the transferase hexapeptide repeat family.</text>
</comment>
<dbReference type="GO" id="GO:0006048">
    <property type="term" value="P:UDP-N-acetylglucosamine biosynthetic process"/>
    <property type="evidence" value="ECO:0007669"/>
    <property type="project" value="UniProtKB-UniPathway"/>
</dbReference>
<evidence type="ECO:0000256" key="4">
    <source>
        <dbReference type="ARBA" id="ARBA00007707"/>
    </source>
</evidence>
<feature type="region of interest" description="N-acetyltransferase" evidence="20">
    <location>
        <begin position="252"/>
        <end position="462"/>
    </location>
</feature>
<keyword evidence="11 20" id="KW-0460">Magnesium</keyword>
<dbReference type="Pfam" id="PF00483">
    <property type="entry name" value="NTP_transferase"/>
    <property type="match status" value="1"/>
</dbReference>
<dbReference type="SUPFAM" id="SSF51161">
    <property type="entry name" value="Trimeric LpxA-like enzymes"/>
    <property type="match status" value="1"/>
</dbReference>
<comment type="caution">
    <text evidence="20">Lacks conserved residue(s) required for the propagation of feature annotation.</text>
</comment>
<feature type="domain" description="Nucleotidyl transferase" evidence="21">
    <location>
        <begin position="6"/>
        <end position="252"/>
    </location>
</feature>
<dbReference type="EMBL" id="QMHM01000012">
    <property type="protein sequence ID" value="RAV78570.1"/>
    <property type="molecule type" value="Genomic_DNA"/>
</dbReference>
<feature type="domain" description="Mannose-1-phosphate guanyltransferase C-terminal" evidence="22">
    <location>
        <begin position="263"/>
        <end position="354"/>
    </location>
</feature>
<evidence type="ECO:0000256" key="14">
    <source>
        <dbReference type="ARBA" id="ARBA00023268"/>
    </source>
</evidence>
<dbReference type="EC" id="2.3.1.157" evidence="20"/>
<comment type="catalytic activity">
    <reaction evidence="18 20">
        <text>N-acetyl-alpha-D-glucosamine 1-phosphate + UTP + H(+) = UDP-N-acetyl-alpha-D-glucosamine + diphosphate</text>
        <dbReference type="Rhea" id="RHEA:13509"/>
        <dbReference type="ChEBI" id="CHEBI:15378"/>
        <dbReference type="ChEBI" id="CHEBI:33019"/>
        <dbReference type="ChEBI" id="CHEBI:46398"/>
        <dbReference type="ChEBI" id="CHEBI:57705"/>
        <dbReference type="ChEBI" id="CHEBI:57776"/>
        <dbReference type="EC" id="2.7.7.23"/>
    </reaction>
</comment>
<feature type="binding site" evidence="20">
    <location>
        <position position="155"/>
    </location>
    <ligand>
        <name>UDP-N-acetyl-alpha-D-glucosamine</name>
        <dbReference type="ChEBI" id="CHEBI:57705"/>
    </ligand>
</feature>
<evidence type="ECO:0000256" key="18">
    <source>
        <dbReference type="ARBA" id="ARBA00048493"/>
    </source>
</evidence>
<dbReference type="UniPathway" id="UPA00113">
    <property type="reaction ID" value="UER00532"/>
</dbReference>
<feature type="binding site" evidence="20">
    <location>
        <position position="351"/>
    </location>
    <ligand>
        <name>UDP-N-acetyl-alpha-D-glucosamine</name>
        <dbReference type="ChEBI" id="CHEBI:57705"/>
    </ligand>
</feature>
<dbReference type="NCBIfam" id="NF010934">
    <property type="entry name" value="PRK14354.1"/>
    <property type="match status" value="1"/>
</dbReference>
<dbReference type="Gene3D" id="2.160.10.10">
    <property type="entry name" value="Hexapeptide repeat proteins"/>
    <property type="match status" value="1"/>
</dbReference>
<dbReference type="SUPFAM" id="SSF53448">
    <property type="entry name" value="Nucleotide-diphospho-sugar transferases"/>
    <property type="match status" value="1"/>
</dbReference>
<feature type="active site" description="Proton acceptor" evidence="20">
    <location>
        <position position="363"/>
    </location>
</feature>
<dbReference type="GO" id="GO:0016020">
    <property type="term" value="C:membrane"/>
    <property type="evidence" value="ECO:0007669"/>
    <property type="project" value="GOC"/>
</dbReference>